<dbReference type="RefSeq" id="WP_032944348.1">
    <property type="nucleotide sequence ID" value="NZ_JNHI01000002.1"/>
</dbReference>
<dbReference type="Proteomes" id="UP000028134">
    <property type="component" value="Unassembled WGS sequence"/>
</dbReference>
<protein>
    <submittedName>
        <fullName evidence="1">Uncharacterized protein</fullName>
    </submittedName>
</protein>
<dbReference type="PATRIC" id="fig|1339350.3.peg.524"/>
<evidence type="ECO:0000313" key="2">
    <source>
        <dbReference type="Proteomes" id="UP000028134"/>
    </source>
</evidence>
<name>A0A078RF67_PHOVU</name>
<evidence type="ECO:0000313" key="1">
    <source>
        <dbReference type="EMBL" id="KDS33381.1"/>
    </source>
</evidence>
<comment type="caution">
    <text evidence="1">The sequence shown here is derived from an EMBL/GenBank/DDBJ whole genome shotgun (WGS) entry which is preliminary data.</text>
</comment>
<gene>
    <name evidence="1" type="ORF">M097_0546</name>
</gene>
<organism evidence="1 2">
    <name type="scientific">Phocaeicola vulgatus str. 3775 SL</name>
    <name type="common">B</name>
    <name type="synonym">iv</name>
    <dbReference type="NCBI Taxonomy" id="1339350"/>
    <lineage>
        <taxon>Bacteria</taxon>
        <taxon>Pseudomonadati</taxon>
        <taxon>Bacteroidota</taxon>
        <taxon>Bacteroidia</taxon>
        <taxon>Bacteroidales</taxon>
        <taxon>Bacteroidaceae</taxon>
        <taxon>Phocaeicola</taxon>
    </lineage>
</organism>
<dbReference type="AlphaFoldDB" id="A0A078RF67"/>
<dbReference type="EMBL" id="JNHI01000002">
    <property type="protein sequence ID" value="KDS33381.1"/>
    <property type="molecule type" value="Genomic_DNA"/>
</dbReference>
<proteinExistence type="predicted"/>
<accession>A0A078RF67</accession>
<sequence length="313" mass="37085">MQTTATRTAGSHTDLLTGILNVQVRNEDKITEQDRQYCQLQQDQLYRTLDRIDRWYDIFKEEAERYREIKSFKYEDNGKVSIRNFYFNNSGEDDYTHNEFKPFDLINELADNNCNANANFASRIISYFNRTYNVDVPIPVIDEKAMRMGFRPVYQTYVDMVIEHLGGKSFRETAEEELLARFLKTVQPSRWSKVKPELKKDKITFPDIVSWDSIHLEYHREYEFSYDCGRKVDIFCEGIAYGADDVINGSSGMVIGLDRRDVDITEWYNLTLSNAEQIKFYKNGRIDVRFKDNQIAENCYRRLRLDEITLREE</sequence>
<reference evidence="1 2" key="1">
    <citation type="submission" date="2014-04" db="EMBL/GenBank/DDBJ databases">
        <authorList>
            <person name="Sears C."/>
            <person name="Carroll K."/>
            <person name="Sack B.R."/>
            <person name="Qadri F."/>
            <person name="Myers L.L."/>
            <person name="Chung G.-T."/>
            <person name="Escheverria P."/>
            <person name="Fraser C.M."/>
            <person name="Sadzewicz L."/>
            <person name="Shefchek K.A."/>
            <person name="Tallon L."/>
            <person name="Das S.P."/>
            <person name="Daugherty S."/>
            <person name="Mongodin E.F."/>
        </authorList>
    </citation>
    <scope>NUCLEOTIDE SEQUENCE [LARGE SCALE GENOMIC DNA]</scope>
    <source>
        <strain evidence="2">3775 SL(B) 10 (iv)</strain>
    </source>
</reference>